<organism evidence="1 2">
    <name type="scientific">Mycolicibacterium moriokaense</name>
    <dbReference type="NCBI Taxonomy" id="39691"/>
    <lineage>
        <taxon>Bacteria</taxon>
        <taxon>Bacillati</taxon>
        <taxon>Actinomycetota</taxon>
        <taxon>Actinomycetes</taxon>
        <taxon>Mycobacteriales</taxon>
        <taxon>Mycobacteriaceae</taxon>
        <taxon>Mycolicibacterium</taxon>
    </lineage>
</organism>
<gene>
    <name evidence="1" type="ORF">MMOR_03910</name>
</gene>
<dbReference type="Proteomes" id="UP000466681">
    <property type="component" value="Chromosome"/>
</dbReference>
<reference evidence="1 2" key="1">
    <citation type="journal article" date="2019" name="Emerg. Microbes Infect.">
        <title>Comprehensive subspecies identification of 175 nontuberculous mycobacteria species based on 7547 genomic profiles.</title>
        <authorList>
            <person name="Matsumoto Y."/>
            <person name="Kinjo T."/>
            <person name="Motooka D."/>
            <person name="Nabeya D."/>
            <person name="Jung N."/>
            <person name="Uechi K."/>
            <person name="Horii T."/>
            <person name="Iida T."/>
            <person name="Fujita J."/>
            <person name="Nakamura S."/>
        </authorList>
    </citation>
    <scope>NUCLEOTIDE SEQUENCE [LARGE SCALE GENOMIC DNA]</scope>
    <source>
        <strain evidence="1 2">JCM 6375</strain>
    </source>
</reference>
<evidence type="ECO:0000313" key="1">
    <source>
        <dbReference type="EMBL" id="BBW99454.1"/>
    </source>
</evidence>
<evidence type="ECO:0000313" key="2">
    <source>
        <dbReference type="Proteomes" id="UP000466681"/>
    </source>
</evidence>
<dbReference type="KEGG" id="mmor:MMOR_03910"/>
<dbReference type="EMBL" id="AP022560">
    <property type="protein sequence ID" value="BBW99454.1"/>
    <property type="molecule type" value="Genomic_DNA"/>
</dbReference>
<sequence>MDAWQSFDFYLPTGMSRAEVAIELRQRILTAAGDRGDFVRGFRIDHHEEFADGWNRWFVGYLPGPPAIGRFQTQLTLMRAGNP</sequence>
<protein>
    <submittedName>
        <fullName evidence="1">Uncharacterized protein</fullName>
    </submittedName>
</protein>
<name>A0AAD1H6D5_9MYCO</name>
<proteinExistence type="predicted"/>
<dbReference type="AlphaFoldDB" id="A0AAD1H6D5"/>
<keyword evidence="2" id="KW-1185">Reference proteome</keyword>
<accession>A0AAD1H6D5</accession>
<dbReference type="RefSeq" id="WP_083151752.1">
    <property type="nucleotide sequence ID" value="NZ_AP022560.1"/>
</dbReference>